<protein>
    <submittedName>
        <fullName evidence="7">Hydrogen peroxide-inducible genes activator</fullName>
    </submittedName>
</protein>
<comment type="similarity">
    <text evidence="1">Belongs to the LysR transcriptional regulatory family.</text>
</comment>
<dbReference type="AlphaFoldDB" id="A0A5S9PM10"/>
<feature type="domain" description="HTH lysR-type" evidence="6">
    <location>
        <begin position="6"/>
        <end position="63"/>
    </location>
</feature>
<dbReference type="SUPFAM" id="SSF46785">
    <property type="entry name" value="Winged helix' DNA-binding domain"/>
    <property type="match status" value="1"/>
</dbReference>
<sequence>MASGNPTIKQLEYFVSVAESGTFRRAAERLGISQPTLTAQIYSLEKSLTLTLFERSRSGTTLTPAGRELLNNARQVIEEMRGLMDQAAMINSGPGGTFRIGVSPTVGPYLLPHILSGLNHAYPSLKLYVRENMPKALELDLLEGRLDLVLIPQPFGTSRLTTEVLFHEPLQLIVPEGHQLAKLKQIKTRHLRDQNILTLEAQYSSYHQVRTVCEALGANIARDYEGTSLDALRQMVMMGVGVAFLPALYIYSEIHQPQGLIVRDIDELKLQRTHVLAWRRNSPNRAFYRQLAENIRSLVKENLGQAKVTF</sequence>
<dbReference type="GO" id="GO:0003700">
    <property type="term" value="F:DNA-binding transcription factor activity"/>
    <property type="evidence" value="ECO:0007669"/>
    <property type="project" value="InterPro"/>
</dbReference>
<dbReference type="InterPro" id="IPR036390">
    <property type="entry name" value="WH_DNA-bd_sf"/>
</dbReference>
<evidence type="ECO:0000256" key="3">
    <source>
        <dbReference type="ARBA" id="ARBA00023125"/>
    </source>
</evidence>
<evidence type="ECO:0000256" key="4">
    <source>
        <dbReference type="ARBA" id="ARBA00023159"/>
    </source>
</evidence>
<name>A0A5S9PM10_9GAMM</name>
<evidence type="ECO:0000259" key="6">
    <source>
        <dbReference type="PROSITE" id="PS50931"/>
    </source>
</evidence>
<dbReference type="InterPro" id="IPR005119">
    <property type="entry name" value="LysR_subst-bd"/>
</dbReference>
<dbReference type="PROSITE" id="PS50931">
    <property type="entry name" value="HTH_LYSR"/>
    <property type="match status" value="1"/>
</dbReference>
<dbReference type="Proteomes" id="UP000441399">
    <property type="component" value="Unassembled WGS sequence"/>
</dbReference>
<keyword evidence="2" id="KW-0805">Transcription regulation</keyword>
<dbReference type="FunFam" id="1.10.10.10:FF:000001">
    <property type="entry name" value="LysR family transcriptional regulator"/>
    <property type="match status" value="1"/>
</dbReference>
<dbReference type="OrthoDB" id="9775392at2"/>
<keyword evidence="3" id="KW-0238">DNA-binding</keyword>
<dbReference type="CDD" id="cd08411">
    <property type="entry name" value="PBP2_OxyR"/>
    <property type="match status" value="1"/>
</dbReference>
<proteinExistence type="inferred from homology"/>
<keyword evidence="8" id="KW-1185">Reference proteome</keyword>
<dbReference type="Gene3D" id="1.10.10.10">
    <property type="entry name" value="Winged helix-like DNA-binding domain superfamily/Winged helix DNA-binding domain"/>
    <property type="match status" value="1"/>
</dbReference>
<evidence type="ECO:0000256" key="1">
    <source>
        <dbReference type="ARBA" id="ARBA00009437"/>
    </source>
</evidence>
<accession>A0A5S9PM10</accession>
<evidence type="ECO:0000313" key="7">
    <source>
        <dbReference type="EMBL" id="CAA0105131.1"/>
    </source>
</evidence>
<dbReference type="InterPro" id="IPR000847">
    <property type="entry name" value="LysR_HTH_N"/>
</dbReference>
<dbReference type="PRINTS" id="PR00039">
    <property type="entry name" value="HTHLYSR"/>
</dbReference>
<dbReference type="InterPro" id="IPR036388">
    <property type="entry name" value="WH-like_DNA-bd_sf"/>
</dbReference>
<dbReference type="Gene3D" id="3.40.190.10">
    <property type="entry name" value="Periplasmic binding protein-like II"/>
    <property type="match status" value="2"/>
</dbReference>
<dbReference type="Pfam" id="PF00126">
    <property type="entry name" value="HTH_1"/>
    <property type="match status" value="1"/>
</dbReference>
<keyword evidence="4" id="KW-0010">Activator</keyword>
<evidence type="ECO:0000313" key="8">
    <source>
        <dbReference type="Proteomes" id="UP000441399"/>
    </source>
</evidence>
<dbReference type="GO" id="GO:0032993">
    <property type="term" value="C:protein-DNA complex"/>
    <property type="evidence" value="ECO:0007669"/>
    <property type="project" value="TreeGrafter"/>
</dbReference>
<dbReference type="EMBL" id="CACSIO010000012">
    <property type="protein sequence ID" value="CAA0105131.1"/>
    <property type="molecule type" value="Genomic_DNA"/>
</dbReference>
<reference evidence="7 8" key="1">
    <citation type="submission" date="2019-11" db="EMBL/GenBank/DDBJ databases">
        <authorList>
            <person name="Holert J."/>
        </authorList>
    </citation>
    <scope>NUCLEOTIDE SEQUENCE [LARGE SCALE GENOMIC DNA]</scope>
    <source>
        <strain evidence="7">SB11_3</strain>
    </source>
</reference>
<gene>
    <name evidence="7" type="primary">oxyR_1</name>
    <name evidence="7" type="ORF">OPDIPICF_00925</name>
</gene>
<keyword evidence="5" id="KW-0804">Transcription</keyword>
<dbReference type="GO" id="GO:0003677">
    <property type="term" value="F:DNA binding"/>
    <property type="evidence" value="ECO:0007669"/>
    <property type="project" value="UniProtKB-KW"/>
</dbReference>
<dbReference type="Pfam" id="PF03466">
    <property type="entry name" value="LysR_substrate"/>
    <property type="match status" value="1"/>
</dbReference>
<evidence type="ECO:0000256" key="2">
    <source>
        <dbReference type="ARBA" id="ARBA00023015"/>
    </source>
</evidence>
<organism evidence="7 8">
    <name type="scientific">BD1-7 clade bacterium</name>
    <dbReference type="NCBI Taxonomy" id="2029982"/>
    <lineage>
        <taxon>Bacteria</taxon>
        <taxon>Pseudomonadati</taxon>
        <taxon>Pseudomonadota</taxon>
        <taxon>Gammaproteobacteria</taxon>
        <taxon>Cellvibrionales</taxon>
        <taxon>Spongiibacteraceae</taxon>
        <taxon>BD1-7 clade</taxon>
    </lineage>
</organism>
<dbReference type="PANTHER" id="PTHR30346">
    <property type="entry name" value="TRANSCRIPTIONAL DUAL REGULATOR HCAR-RELATED"/>
    <property type="match status" value="1"/>
</dbReference>
<evidence type="ECO:0000256" key="5">
    <source>
        <dbReference type="ARBA" id="ARBA00023163"/>
    </source>
</evidence>
<dbReference type="SUPFAM" id="SSF53850">
    <property type="entry name" value="Periplasmic binding protein-like II"/>
    <property type="match status" value="1"/>
</dbReference>
<dbReference type="PANTHER" id="PTHR30346:SF26">
    <property type="entry name" value="HYDROGEN PEROXIDE-INDUCIBLE GENES ACTIVATOR"/>
    <property type="match status" value="1"/>
</dbReference>